<dbReference type="SMART" id="SM01373">
    <property type="entry name" value="MAGE"/>
    <property type="match status" value="1"/>
</dbReference>
<dbReference type="InterPro" id="IPR021072">
    <property type="entry name" value="MAGE_N"/>
</dbReference>
<dbReference type="Ensembl" id="ENSPSMT00000004031.1">
    <property type="protein sequence ID" value="ENSPSMP00000003315.1"/>
    <property type="gene ID" value="ENSPSMG00000002718.1"/>
</dbReference>
<organism evidence="3 4">
    <name type="scientific">Prolemur simus</name>
    <name type="common">Greater bamboo lemur</name>
    <name type="synonym">Hapalemur simus</name>
    <dbReference type="NCBI Taxonomy" id="1328070"/>
    <lineage>
        <taxon>Eukaryota</taxon>
        <taxon>Metazoa</taxon>
        <taxon>Chordata</taxon>
        <taxon>Craniata</taxon>
        <taxon>Vertebrata</taxon>
        <taxon>Euteleostomi</taxon>
        <taxon>Mammalia</taxon>
        <taxon>Eutheria</taxon>
        <taxon>Euarchontoglires</taxon>
        <taxon>Primates</taxon>
        <taxon>Strepsirrhini</taxon>
        <taxon>Lemuriformes</taxon>
        <taxon>Lemuridae</taxon>
        <taxon>Prolemur</taxon>
    </lineage>
</organism>
<evidence type="ECO:0000259" key="2">
    <source>
        <dbReference type="PROSITE" id="PS50838"/>
    </source>
</evidence>
<dbReference type="GeneTree" id="ENSGT00940000163449"/>
<dbReference type="PANTHER" id="PTHR11736">
    <property type="entry name" value="MELANOMA-ASSOCIATED ANTIGEN MAGE ANTIGEN"/>
    <property type="match status" value="1"/>
</dbReference>
<reference evidence="3" key="1">
    <citation type="submission" date="2025-08" db="UniProtKB">
        <authorList>
            <consortium name="Ensembl"/>
        </authorList>
    </citation>
    <scope>IDENTIFICATION</scope>
</reference>
<dbReference type="SMART" id="SM01392">
    <property type="entry name" value="MAGE_N"/>
    <property type="match status" value="1"/>
</dbReference>
<dbReference type="InterPro" id="IPR041899">
    <property type="entry name" value="MAGE_WH2"/>
</dbReference>
<evidence type="ECO:0000313" key="4">
    <source>
        <dbReference type="Proteomes" id="UP000694414"/>
    </source>
</evidence>
<dbReference type="Pfam" id="PF01454">
    <property type="entry name" value="MAGE"/>
    <property type="match status" value="1"/>
</dbReference>
<dbReference type="InterPro" id="IPR041898">
    <property type="entry name" value="MAGE_WH1"/>
</dbReference>
<dbReference type="InterPro" id="IPR037445">
    <property type="entry name" value="MAGE"/>
</dbReference>
<dbReference type="Pfam" id="PF12440">
    <property type="entry name" value="MAGE_N"/>
    <property type="match status" value="1"/>
</dbReference>
<sequence>MPRGQKSKLRAREKRRQARSENQNLGGAQATAAGGSTSPASLLSGGRSQNLPASETPTIPKVLQGTSSTTNTTAAVSCTNSNEGDKSQDEKISNLPERIENFYKDPINKKVVFLVQFLMQKYRNKEPVTKAEMMKFVIQNYKSHFKEILRRASQHMELAFGVDLKEVDPIRHCYAFVSKLDRTFDGAMSDEENMASKTGLLMIVLGVIFMNGNCAPEEEIWKVLNVMGVFADRKHFIYGHPRKAIHEDFVRLRYLECQQVPNSNPPCYKFLWGPRAHAETSKMKVLEFVAMIHNTVPSAFTSWYEEALKDEEERARARVAARARTAAMSNARSKTTSSSISHAK</sequence>
<dbReference type="GO" id="GO:0005634">
    <property type="term" value="C:nucleus"/>
    <property type="evidence" value="ECO:0007669"/>
    <property type="project" value="TreeGrafter"/>
</dbReference>
<feature type="domain" description="MAGE" evidence="2">
    <location>
        <begin position="107"/>
        <end position="307"/>
    </location>
</feature>
<dbReference type="Gene3D" id="1.10.10.1200">
    <property type="entry name" value="MAGE homology domain, winged helix WH1 motif"/>
    <property type="match status" value="1"/>
</dbReference>
<dbReference type="PANTHER" id="PTHR11736:SF23">
    <property type="entry name" value="MELANOMA-ASSOCIATED ANTIGEN B18"/>
    <property type="match status" value="1"/>
</dbReference>
<dbReference type="Proteomes" id="UP000694414">
    <property type="component" value="Unplaced"/>
</dbReference>
<dbReference type="FunFam" id="1.10.10.1210:FF:000001">
    <property type="entry name" value="melanoma-associated antigen D1"/>
    <property type="match status" value="1"/>
</dbReference>
<keyword evidence="4" id="KW-1185">Reference proteome</keyword>
<dbReference type="AlphaFoldDB" id="A0A8C8YG13"/>
<dbReference type="Gene3D" id="1.10.10.1210">
    <property type="entry name" value="MAGE homology domain, winged helix WH2 motif"/>
    <property type="match status" value="1"/>
</dbReference>
<evidence type="ECO:0000313" key="3">
    <source>
        <dbReference type="Ensembl" id="ENSPSMP00000003315.1"/>
    </source>
</evidence>
<dbReference type="InterPro" id="IPR002190">
    <property type="entry name" value="MHD_dom"/>
</dbReference>
<feature type="compositionally biased region" description="Polar residues" evidence="1">
    <location>
        <begin position="333"/>
        <end position="344"/>
    </location>
</feature>
<dbReference type="PROSITE" id="PS50838">
    <property type="entry name" value="MAGE"/>
    <property type="match status" value="1"/>
</dbReference>
<evidence type="ECO:0000256" key="1">
    <source>
        <dbReference type="SAM" id="MobiDB-lite"/>
    </source>
</evidence>
<dbReference type="GO" id="GO:0000122">
    <property type="term" value="P:negative regulation of transcription by RNA polymerase II"/>
    <property type="evidence" value="ECO:0007669"/>
    <property type="project" value="TreeGrafter"/>
</dbReference>
<proteinExistence type="predicted"/>
<gene>
    <name evidence="3" type="primary">MAGEB18</name>
</gene>
<name>A0A8C8YG13_PROSS</name>
<feature type="region of interest" description="Disordered" evidence="1">
    <location>
        <begin position="322"/>
        <end position="344"/>
    </location>
</feature>
<protein>
    <submittedName>
        <fullName evidence="3">MAGE family member B18</fullName>
    </submittedName>
</protein>
<dbReference type="FunFam" id="1.10.10.1200:FF:000007">
    <property type="entry name" value="Melanoma-associated antigen C2"/>
    <property type="match status" value="1"/>
</dbReference>
<feature type="compositionally biased region" description="Basic residues" evidence="1">
    <location>
        <begin position="1"/>
        <end position="17"/>
    </location>
</feature>
<feature type="compositionally biased region" description="Low complexity" evidence="1">
    <location>
        <begin position="66"/>
        <end position="82"/>
    </location>
</feature>
<reference evidence="3" key="2">
    <citation type="submission" date="2025-09" db="UniProtKB">
        <authorList>
            <consortium name="Ensembl"/>
        </authorList>
    </citation>
    <scope>IDENTIFICATION</scope>
</reference>
<accession>A0A8C8YG13</accession>
<feature type="compositionally biased region" description="Low complexity" evidence="1">
    <location>
        <begin position="25"/>
        <end position="46"/>
    </location>
</feature>
<feature type="compositionally biased region" description="Polar residues" evidence="1">
    <location>
        <begin position="47"/>
        <end position="57"/>
    </location>
</feature>
<feature type="compositionally biased region" description="Low complexity" evidence="1">
    <location>
        <begin position="322"/>
        <end position="332"/>
    </location>
</feature>
<feature type="region of interest" description="Disordered" evidence="1">
    <location>
        <begin position="1"/>
        <end position="90"/>
    </location>
</feature>